<dbReference type="KEGG" id="aba:Acid345_2794"/>
<dbReference type="AlphaFoldDB" id="Q1IMV5"/>
<gene>
    <name evidence="2" type="ordered locus">Acid345_2794</name>
</gene>
<dbReference type="RefSeq" id="WP_011523596.1">
    <property type="nucleotide sequence ID" value="NC_008009.1"/>
</dbReference>
<feature type="compositionally biased region" description="Basic and acidic residues" evidence="1">
    <location>
        <begin position="55"/>
        <end position="70"/>
    </location>
</feature>
<dbReference type="HOGENOM" id="CLU_2523232_0_0_0"/>
<name>Q1IMV5_KORVE</name>
<evidence type="ECO:0000313" key="2">
    <source>
        <dbReference type="EMBL" id="ABF41795.1"/>
    </source>
</evidence>
<accession>Q1IMV5</accession>
<dbReference type="Proteomes" id="UP000002432">
    <property type="component" value="Chromosome"/>
</dbReference>
<reference evidence="2 3" key="1">
    <citation type="journal article" date="2009" name="Appl. Environ. Microbiol.">
        <title>Three genomes from the phylum Acidobacteria provide insight into the lifestyles of these microorganisms in soils.</title>
        <authorList>
            <person name="Ward N.L."/>
            <person name="Challacombe J.F."/>
            <person name="Janssen P.H."/>
            <person name="Henrissat B."/>
            <person name="Coutinho P.M."/>
            <person name="Wu M."/>
            <person name="Xie G."/>
            <person name="Haft D.H."/>
            <person name="Sait M."/>
            <person name="Badger J."/>
            <person name="Barabote R.D."/>
            <person name="Bradley B."/>
            <person name="Brettin T.S."/>
            <person name="Brinkac L.M."/>
            <person name="Bruce D."/>
            <person name="Creasy T."/>
            <person name="Daugherty S.C."/>
            <person name="Davidsen T.M."/>
            <person name="DeBoy R.T."/>
            <person name="Detter J.C."/>
            <person name="Dodson R.J."/>
            <person name="Durkin A.S."/>
            <person name="Ganapathy A."/>
            <person name="Gwinn-Giglio M."/>
            <person name="Han C.S."/>
            <person name="Khouri H."/>
            <person name="Kiss H."/>
            <person name="Kothari S.P."/>
            <person name="Madupu R."/>
            <person name="Nelson K.E."/>
            <person name="Nelson W.C."/>
            <person name="Paulsen I."/>
            <person name="Penn K."/>
            <person name="Ren Q."/>
            <person name="Rosovitz M.J."/>
            <person name="Selengut J.D."/>
            <person name="Shrivastava S."/>
            <person name="Sullivan S.A."/>
            <person name="Tapia R."/>
            <person name="Thompson L.S."/>
            <person name="Watkins K.L."/>
            <person name="Yang Q."/>
            <person name="Yu C."/>
            <person name="Zafar N."/>
            <person name="Zhou L."/>
            <person name="Kuske C.R."/>
        </authorList>
    </citation>
    <scope>NUCLEOTIDE SEQUENCE [LARGE SCALE GENOMIC DNA]</scope>
    <source>
        <strain evidence="2 3">Ellin345</strain>
    </source>
</reference>
<proteinExistence type="predicted"/>
<evidence type="ECO:0000256" key="1">
    <source>
        <dbReference type="SAM" id="MobiDB-lite"/>
    </source>
</evidence>
<keyword evidence="3" id="KW-1185">Reference proteome</keyword>
<feature type="compositionally biased region" description="Basic residues" evidence="1">
    <location>
        <begin position="71"/>
        <end position="84"/>
    </location>
</feature>
<evidence type="ECO:0000313" key="3">
    <source>
        <dbReference type="Proteomes" id="UP000002432"/>
    </source>
</evidence>
<protein>
    <submittedName>
        <fullName evidence="2">Uncharacterized protein</fullName>
    </submittedName>
</protein>
<organism evidence="2 3">
    <name type="scientific">Koribacter versatilis (strain Ellin345)</name>
    <dbReference type="NCBI Taxonomy" id="204669"/>
    <lineage>
        <taxon>Bacteria</taxon>
        <taxon>Pseudomonadati</taxon>
        <taxon>Acidobacteriota</taxon>
        <taxon>Terriglobia</taxon>
        <taxon>Terriglobales</taxon>
        <taxon>Candidatus Korobacteraceae</taxon>
        <taxon>Candidatus Korobacter</taxon>
    </lineage>
</organism>
<dbReference type="EMBL" id="CP000360">
    <property type="protein sequence ID" value="ABF41795.1"/>
    <property type="molecule type" value="Genomic_DNA"/>
</dbReference>
<feature type="region of interest" description="Disordered" evidence="1">
    <location>
        <begin position="54"/>
        <end position="84"/>
    </location>
</feature>
<dbReference type="EnsemblBacteria" id="ABF41795">
    <property type="protein sequence ID" value="ABF41795"/>
    <property type="gene ID" value="Acid345_2794"/>
</dbReference>
<dbReference type="STRING" id="204669.Acid345_2794"/>
<sequence>MFKSYAPPKPRRYLLIMKKHSRILKKHTRPPAERDHAYWINYYCGILAGPGVPTDFEREPDREIDPDPRARKTSPKKRRFKRSL</sequence>